<organism evidence="1 2">
    <name type="scientific">Hyalomma asiaticum</name>
    <name type="common">Tick</name>
    <dbReference type="NCBI Taxonomy" id="266040"/>
    <lineage>
        <taxon>Eukaryota</taxon>
        <taxon>Metazoa</taxon>
        <taxon>Ecdysozoa</taxon>
        <taxon>Arthropoda</taxon>
        <taxon>Chelicerata</taxon>
        <taxon>Arachnida</taxon>
        <taxon>Acari</taxon>
        <taxon>Parasitiformes</taxon>
        <taxon>Ixodida</taxon>
        <taxon>Ixodoidea</taxon>
        <taxon>Ixodidae</taxon>
        <taxon>Hyalomminae</taxon>
        <taxon>Hyalomma</taxon>
    </lineage>
</organism>
<name>A0ACB7TNM8_HYAAI</name>
<evidence type="ECO:0000313" key="1">
    <source>
        <dbReference type="EMBL" id="KAH6948608.1"/>
    </source>
</evidence>
<gene>
    <name evidence="1" type="ORF">HPB50_025229</name>
</gene>
<sequence length="75" mass="8757">MRVLEIFLSRAVEGDFHNLFAKLRSGDTALFYNFVRMSPQQFDFLENLLRPLIQVQETSLRESLPSAERLAITLR</sequence>
<protein>
    <submittedName>
        <fullName evidence="1">Uncharacterized protein</fullName>
    </submittedName>
</protein>
<reference evidence="1" key="1">
    <citation type="submission" date="2020-05" db="EMBL/GenBank/DDBJ databases">
        <title>Large-scale comparative analyses of tick genomes elucidate their genetic diversity and vector capacities.</title>
        <authorList>
            <person name="Jia N."/>
            <person name="Wang J."/>
            <person name="Shi W."/>
            <person name="Du L."/>
            <person name="Sun Y."/>
            <person name="Zhan W."/>
            <person name="Jiang J."/>
            <person name="Wang Q."/>
            <person name="Zhang B."/>
            <person name="Ji P."/>
            <person name="Sakyi L.B."/>
            <person name="Cui X."/>
            <person name="Yuan T."/>
            <person name="Jiang B."/>
            <person name="Yang W."/>
            <person name="Lam T.T.-Y."/>
            <person name="Chang Q."/>
            <person name="Ding S."/>
            <person name="Wang X."/>
            <person name="Zhu J."/>
            <person name="Ruan X."/>
            <person name="Zhao L."/>
            <person name="Wei J."/>
            <person name="Que T."/>
            <person name="Du C."/>
            <person name="Cheng J."/>
            <person name="Dai P."/>
            <person name="Han X."/>
            <person name="Huang E."/>
            <person name="Gao Y."/>
            <person name="Liu J."/>
            <person name="Shao H."/>
            <person name="Ye R."/>
            <person name="Li L."/>
            <person name="Wei W."/>
            <person name="Wang X."/>
            <person name="Wang C."/>
            <person name="Yang T."/>
            <person name="Huo Q."/>
            <person name="Li W."/>
            <person name="Guo W."/>
            <person name="Chen H."/>
            <person name="Zhou L."/>
            <person name="Ni X."/>
            <person name="Tian J."/>
            <person name="Zhou Y."/>
            <person name="Sheng Y."/>
            <person name="Liu T."/>
            <person name="Pan Y."/>
            <person name="Xia L."/>
            <person name="Li J."/>
            <person name="Zhao F."/>
            <person name="Cao W."/>
        </authorList>
    </citation>
    <scope>NUCLEOTIDE SEQUENCE</scope>
    <source>
        <strain evidence="1">Hyas-2018</strain>
    </source>
</reference>
<comment type="caution">
    <text evidence="1">The sequence shown here is derived from an EMBL/GenBank/DDBJ whole genome shotgun (WGS) entry which is preliminary data.</text>
</comment>
<proteinExistence type="predicted"/>
<evidence type="ECO:0000313" key="2">
    <source>
        <dbReference type="Proteomes" id="UP000821845"/>
    </source>
</evidence>
<accession>A0ACB7TNM8</accession>
<dbReference type="EMBL" id="CM023481">
    <property type="protein sequence ID" value="KAH6948608.1"/>
    <property type="molecule type" value="Genomic_DNA"/>
</dbReference>
<keyword evidence="2" id="KW-1185">Reference proteome</keyword>
<dbReference type="Proteomes" id="UP000821845">
    <property type="component" value="Chromosome 1"/>
</dbReference>